<feature type="compositionally biased region" description="Low complexity" evidence="1">
    <location>
        <begin position="14"/>
        <end position="32"/>
    </location>
</feature>
<organism evidence="2 3">
    <name type="scientific">Anguilla anguilla</name>
    <name type="common">European freshwater eel</name>
    <name type="synonym">Muraena anguilla</name>
    <dbReference type="NCBI Taxonomy" id="7936"/>
    <lineage>
        <taxon>Eukaryota</taxon>
        <taxon>Metazoa</taxon>
        <taxon>Chordata</taxon>
        <taxon>Craniata</taxon>
        <taxon>Vertebrata</taxon>
        <taxon>Euteleostomi</taxon>
        <taxon>Actinopterygii</taxon>
        <taxon>Neopterygii</taxon>
        <taxon>Teleostei</taxon>
        <taxon>Anguilliformes</taxon>
        <taxon>Anguillidae</taxon>
        <taxon>Anguilla</taxon>
    </lineage>
</organism>
<gene>
    <name evidence="2" type="ORF">ANANG_G00286910</name>
</gene>
<evidence type="ECO:0000256" key="1">
    <source>
        <dbReference type="SAM" id="MobiDB-lite"/>
    </source>
</evidence>
<dbReference type="AlphaFoldDB" id="A0A9D3LSS8"/>
<evidence type="ECO:0000313" key="2">
    <source>
        <dbReference type="EMBL" id="KAG5832043.1"/>
    </source>
</evidence>
<feature type="region of interest" description="Disordered" evidence="1">
    <location>
        <begin position="14"/>
        <end position="116"/>
    </location>
</feature>
<evidence type="ECO:0000313" key="3">
    <source>
        <dbReference type="Proteomes" id="UP001044222"/>
    </source>
</evidence>
<feature type="compositionally biased region" description="Low complexity" evidence="1">
    <location>
        <begin position="43"/>
        <end position="54"/>
    </location>
</feature>
<proteinExistence type="predicted"/>
<accession>A0A9D3LSS8</accession>
<name>A0A9D3LSS8_ANGAN</name>
<feature type="compositionally biased region" description="Basic residues" evidence="1">
    <location>
        <begin position="100"/>
        <end position="116"/>
    </location>
</feature>
<reference evidence="2" key="1">
    <citation type="submission" date="2021-01" db="EMBL/GenBank/DDBJ databases">
        <title>A chromosome-scale assembly of European eel, Anguilla anguilla.</title>
        <authorList>
            <person name="Henkel C."/>
            <person name="Jong-Raadsen S.A."/>
            <person name="Dufour S."/>
            <person name="Weltzien F.-A."/>
            <person name="Palstra A.P."/>
            <person name="Pelster B."/>
            <person name="Spaink H.P."/>
            <person name="Van Den Thillart G.E."/>
            <person name="Jansen H."/>
            <person name="Zahm M."/>
            <person name="Klopp C."/>
            <person name="Cedric C."/>
            <person name="Louis A."/>
            <person name="Berthelot C."/>
            <person name="Parey E."/>
            <person name="Roest Crollius H."/>
            <person name="Montfort J."/>
            <person name="Robinson-Rechavi M."/>
            <person name="Bucao C."/>
            <person name="Bouchez O."/>
            <person name="Gislard M."/>
            <person name="Lluch J."/>
            <person name="Milhes M."/>
            <person name="Lampietro C."/>
            <person name="Lopez Roques C."/>
            <person name="Donnadieu C."/>
            <person name="Braasch I."/>
            <person name="Desvignes T."/>
            <person name="Postlethwait J."/>
            <person name="Bobe J."/>
            <person name="Guiguen Y."/>
            <person name="Dirks R."/>
        </authorList>
    </citation>
    <scope>NUCLEOTIDE SEQUENCE</scope>
    <source>
        <strain evidence="2">Tag_6206</strain>
        <tissue evidence="2">Liver</tissue>
    </source>
</reference>
<feature type="compositionally biased region" description="Pro residues" evidence="1">
    <location>
        <begin position="33"/>
        <end position="42"/>
    </location>
</feature>
<keyword evidence="3" id="KW-1185">Reference proteome</keyword>
<feature type="compositionally biased region" description="Basic residues" evidence="1">
    <location>
        <begin position="59"/>
        <end position="72"/>
    </location>
</feature>
<protein>
    <submittedName>
        <fullName evidence="2">Uncharacterized protein</fullName>
    </submittedName>
</protein>
<comment type="caution">
    <text evidence="2">The sequence shown here is derived from an EMBL/GenBank/DDBJ whole genome shotgun (WGS) entry which is preliminary data.</text>
</comment>
<dbReference type="Proteomes" id="UP001044222">
    <property type="component" value="Chromosome 17"/>
</dbReference>
<sequence>MYCWPTCILSLLSKPSPSPFLHMRSPFHSPSPSSSPRPPLPSSPFNVPLLFPPLTSAGARKRTSDRKCRTQRLPRPSRLTLPFPRHARSSRRSWTSASRGRGRAAARTCWRRSRPV</sequence>
<dbReference type="EMBL" id="JAFIRN010000017">
    <property type="protein sequence ID" value="KAG5832043.1"/>
    <property type="molecule type" value="Genomic_DNA"/>
</dbReference>